<dbReference type="PANTHER" id="PTHR43794">
    <property type="entry name" value="AMINOHYDROLASE SSNA-RELATED"/>
    <property type="match status" value="1"/>
</dbReference>
<evidence type="ECO:0000256" key="2">
    <source>
        <dbReference type="ARBA" id="ARBA00022801"/>
    </source>
</evidence>
<accession>A0A7W4IVX8</accession>
<dbReference type="Proteomes" id="UP000559860">
    <property type="component" value="Unassembled WGS sequence"/>
</dbReference>
<name>A0A7W4IVX8_9PROT</name>
<organism evidence="5 6">
    <name type="scientific">Gluconacetobacter aggeris</name>
    <dbReference type="NCBI Taxonomy" id="1286186"/>
    <lineage>
        <taxon>Bacteria</taxon>
        <taxon>Pseudomonadati</taxon>
        <taxon>Pseudomonadota</taxon>
        <taxon>Alphaproteobacteria</taxon>
        <taxon>Acetobacterales</taxon>
        <taxon>Acetobacteraceae</taxon>
        <taxon>Gluconacetobacter</taxon>
    </lineage>
</organism>
<dbReference type="InterPro" id="IPR050287">
    <property type="entry name" value="MTA/SAH_deaminase"/>
</dbReference>
<dbReference type="InterPro" id="IPR006680">
    <property type="entry name" value="Amidohydro-rel"/>
</dbReference>
<dbReference type="Pfam" id="PF01979">
    <property type="entry name" value="Amidohydro_1"/>
    <property type="match status" value="1"/>
</dbReference>
<comment type="caution">
    <text evidence="5">The sequence shown here is derived from an EMBL/GenBank/DDBJ whole genome shotgun (WGS) entry which is preliminary data.</text>
</comment>
<dbReference type="InterPro" id="IPR032466">
    <property type="entry name" value="Metal_Hydrolase"/>
</dbReference>
<feature type="chain" id="PRO_5031004351" evidence="3">
    <location>
        <begin position="24"/>
        <end position="477"/>
    </location>
</feature>
<evidence type="ECO:0000256" key="1">
    <source>
        <dbReference type="ARBA" id="ARBA00006745"/>
    </source>
</evidence>
<feature type="domain" description="Amidohydrolase-related" evidence="4">
    <location>
        <begin position="256"/>
        <end position="383"/>
    </location>
</feature>
<keyword evidence="6" id="KW-1185">Reference proteome</keyword>
<evidence type="ECO:0000313" key="5">
    <source>
        <dbReference type="EMBL" id="MBB2170065.1"/>
    </source>
</evidence>
<dbReference type="Gene3D" id="3.20.20.140">
    <property type="entry name" value="Metal-dependent hydrolases"/>
    <property type="match status" value="1"/>
</dbReference>
<dbReference type="InterPro" id="IPR011059">
    <property type="entry name" value="Metal-dep_hydrolase_composite"/>
</dbReference>
<evidence type="ECO:0000256" key="3">
    <source>
        <dbReference type="SAM" id="SignalP"/>
    </source>
</evidence>
<dbReference type="SUPFAM" id="SSF51556">
    <property type="entry name" value="Metallo-dependent hydrolases"/>
    <property type="match status" value="1"/>
</dbReference>
<dbReference type="AlphaFoldDB" id="A0A7W4IVX8"/>
<comment type="similarity">
    <text evidence="1">Belongs to the metallo-dependent hydrolases superfamily. ATZ/TRZ family.</text>
</comment>
<keyword evidence="2 5" id="KW-0378">Hydrolase</keyword>
<proteinExistence type="inferred from homology"/>
<gene>
    <name evidence="5" type="ORF">HLH36_17240</name>
</gene>
<sequence length="477" mass="51273">MIGRAATLAIAVAAFLLPAATWAAPACTVQRGTGETVIRATILTPDRILAPGEVRIDSAGRIDCVGARCAASSSATRILCHDAVLSPGFINTHDHIDFDNIGPRPDSGERYAHRHEWRKGLDGHRLLQDFRPDRDPLSLSWIELRFLVGGTTSTVAERMAPGLLRNLDFRDGLEGIAIAPVTYAIFPLDDSPGIMRTQDCDYGPHPATHDLVAHASAFLAHVSEGRDEAARNEFRCESSETYDTTPQAGGGGMSHDWIMPQAALIHAVALTPADFDLVAARRASLVWSPRSNLSLYGQTMDVLAARRRGITIALGSDWLPSGSMNLNRELACAVHFNHSHLHDALSDDALWRMVTLNAARVAGAEKEIGSIAVGKLADLVLFADPAHRGVHAVVRARPQDEMLVLRGGTVLLGRGDLVDRLRPSCEAIDVPGVSLKLCPEPGRVSAAELEAYAARHALYPLAFDGTPPDEPPCETAP</sequence>
<dbReference type="EMBL" id="JABEQD010000016">
    <property type="protein sequence ID" value="MBB2170065.1"/>
    <property type="molecule type" value="Genomic_DNA"/>
</dbReference>
<dbReference type="Gene3D" id="2.30.40.10">
    <property type="entry name" value="Urease, subunit C, domain 1"/>
    <property type="match status" value="1"/>
</dbReference>
<protein>
    <submittedName>
        <fullName evidence="5">Amidohydrolase family protein</fullName>
    </submittedName>
</protein>
<reference evidence="5 6" key="1">
    <citation type="submission" date="2020-04" db="EMBL/GenBank/DDBJ databases">
        <title>Description of novel Gluconacetobacter.</title>
        <authorList>
            <person name="Sombolestani A."/>
        </authorList>
    </citation>
    <scope>NUCLEOTIDE SEQUENCE [LARGE SCALE GENOMIC DNA]</scope>
    <source>
        <strain evidence="5 6">LMG 27801</strain>
    </source>
</reference>
<evidence type="ECO:0000313" key="6">
    <source>
        <dbReference type="Proteomes" id="UP000559860"/>
    </source>
</evidence>
<dbReference type="PANTHER" id="PTHR43794:SF11">
    <property type="entry name" value="AMIDOHYDROLASE-RELATED DOMAIN-CONTAINING PROTEIN"/>
    <property type="match status" value="1"/>
</dbReference>
<feature type="signal peptide" evidence="3">
    <location>
        <begin position="1"/>
        <end position="23"/>
    </location>
</feature>
<dbReference type="GO" id="GO:0016810">
    <property type="term" value="F:hydrolase activity, acting on carbon-nitrogen (but not peptide) bonds"/>
    <property type="evidence" value="ECO:0007669"/>
    <property type="project" value="InterPro"/>
</dbReference>
<dbReference type="SUPFAM" id="SSF51338">
    <property type="entry name" value="Composite domain of metallo-dependent hydrolases"/>
    <property type="match status" value="1"/>
</dbReference>
<evidence type="ECO:0000259" key="4">
    <source>
        <dbReference type="Pfam" id="PF01979"/>
    </source>
</evidence>
<dbReference type="RefSeq" id="WP_182987525.1">
    <property type="nucleotide sequence ID" value="NZ_JABEQD010000016.1"/>
</dbReference>
<keyword evidence="3" id="KW-0732">Signal</keyword>